<proteinExistence type="predicted"/>
<dbReference type="EMBL" id="JABCMA010000039">
    <property type="protein sequence ID" value="NMR76218.1"/>
    <property type="molecule type" value="Genomic_DNA"/>
</dbReference>
<comment type="caution">
    <text evidence="1">The sequence shown here is derived from an EMBL/GenBank/DDBJ whole genome shotgun (WGS) entry which is preliminary data.</text>
</comment>
<protein>
    <submittedName>
        <fullName evidence="1">Uncharacterized protein</fullName>
    </submittedName>
</protein>
<name>A0A7Y0MZE6_VIBAL</name>
<dbReference type="AlphaFoldDB" id="A0A7Y0MZE6"/>
<evidence type="ECO:0000313" key="1">
    <source>
        <dbReference type="EMBL" id="NMR76218.1"/>
    </source>
</evidence>
<sequence length="102" mass="11449">MGWGYCGHDKQGREIGYSVAAICDHEECNKEIDRGLSYACGDMHGETEYGCEKYFCSEHLDNTVADEGSFNSICDDCAKALVDSREWRHDDDEGCLVRIVDV</sequence>
<dbReference type="Proteomes" id="UP000565155">
    <property type="component" value="Unassembled WGS sequence"/>
</dbReference>
<reference evidence="1 2" key="1">
    <citation type="submission" date="2020-04" db="EMBL/GenBank/DDBJ databases">
        <title>Whole-genome sequencing of Vibrio spp. from China reveals different genetic environments of blaCTX-M-14 among diverse lineages.</title>
        <authorList>
            <person name="Zheng Z."/>
            <person name="Ye L."/>
            <person name="Chen S."/>
        </authorList>
    </citation>
    <scope>NUCLEOTIDE SEQUENCE [LARGE SCALE GENOMIC DNA]</scope>
    <source>
        <strain evidence="1 2">Vb1636</strain>
    </source>
</reference>
<organism evidence="1 2">
    <name type="scientific">Vibrio alginolyticus</name>
    <dbReference type="NCBI Taxonomy" id="663"/>
    <lineage>
        <taxon>Bacteria</taxon>
        <taxon>Pseudomonadati</taxon>
        <taxon>Pseudomonadota</taxon>
        <taxon>Gammaproteobacteria</taxon>
        <taxon>Vibrionales</taxon>
        <taxon>Vibrionaceae</taxon>
        <taxon>Vibrio</taxon>
    </lineage>
</organism>
<dbReference type="RefSeq" id="WP_169629080.1">
    <property type="nucleotide sequence ID" value="NZ_JABCMA010000039.1"/>
</dbReference>
<evidence type="ECO:0000313" key="2">
    <source>
        <dbReference type="Proteomes" id="UP000565155"/>
    </source>
</evidence>
<accession>A0A7Y0MZE6</accession>
<gene>
    <name evidence="1" type="ORF">HKB35_21640</name>
</gene>